<comment type="caution">
    <text evidence="4">The sequence shown here is derived from an EMBL/GenBank/DDBJ whole genome shotgun (WGS) entry which is preliminary data.</text>
</comment>
<evidence type="ECO:0000256" key="1">
    <source>
        <dbReference type="ARBA" id="ARBA00022857"/>
    </source>
</evidence>
<proteinExistence type="predicted"/>
<evidence type="ECO:0000256" key="2">
    <source>
        <dbReference type="ARBA" id="ARBA00023002"/>
    </source>
</evidence>
<dbReference type="Proteomes" id="UP001267638">
    <property type="component" value="Unassembled WGS sequence"/>
</dbReference>
<dbReference type="InterPro" id="IPR020843">
    <property type="entry name" value="ER"/>
</dbReference>
<dbReference type="Gene3D" id="3.40.50.720">
    <property type="entry name" value="NAD(P)-binding Rossmann-like Domain"/>
    <property type="match status" value="1"/>
</dbReference>
<feature type="domain" description="Enoyl reductase (ER)" evidence="3">
    <location>
        <begin position="14"/>
        <end position="302"/>
    </location>
</feature>
<dbReference type="PANTHER" id="PTHR48106:SF2">
    <property type="entry name" value="ZN2+-BINDING DEHYDROGENASE"/>
    <property type="match status" value="1"/>
</dbReference>
<keyword evidence="5" id="KW-1185">Reference proteome</keyword>
<gene>
    <name evidence="4" type="ORF">J2W40_003533</name>
</gene>
<sequence length="337" mass="35721">MKAIVQSALGEPATVLKLIDIQDTPQPGPEEVLMDVKLASVHHGDLGMTRFQPSIPEDVGYVRRGSEAVGIVRALGFEVEGQGNLKVGDRVIGFPALGSWAESVAIPALTAIPVPPEVGDEVAAQLLINYVTARMILRGLRKTVSDEVLGGGAILVTGASTVVARLLLHFLNKEGLKSIGLARSAVSAKRVADEQRGVQVAATEDADWQAQVTSIAAGRKIVGVLDCVSGAVVEDIVPLLADDAAIITYGALGGGQLGVNLPNIINRQFVIRGVTFGRWFYEVPREEQINDIQSAFKLADELPSLFKVGGIYSLADFQQAIAAVEAPNRDGFVFLKP</sequence>
<dbReference type="InterPro" id="IPR013154">
    <property type="entry name" value="ADH-like_N"/>
</dbReference>
<dbReference type="SMART" id="SM00829">
    <property type="entry name" value="PKS_ER"/>
    <property type="match status" value="1"/>
</dbReference>
<organism evidence="4 5">
    <name type="scientific">Sphingobium xenophagum</name>
    <dbReference type="NCBI Taxonomy" id="121428"/>
    <lineage>
        <taxon>Bacteria</taxon>
        <taxon>Pseudomonadati</taxon>
        <taxon>Pseudomonadota</taxon>
        <taxon>Alphaproteobacteria</taxon>
        <taxon>Sphingomonadales</taxon>
        <taxon>Sphingomonadaceae</taxon>
        <taxon>Sphingobium</taxon>
    </lineage>
</organism>
<protein>
    <submittedName>
        <fullName evidence="4">NADPH:quinone reductase-like Zn-dependent oxidoreductase</fullName>
    </submittedName>
</protein>
<dbReference type="EMBL" id="JAVDWV010000019">
    <property type="protein sequence ID" value="MDR7156688.1"/>
    <property type="molecule type" value="Genomic_DNA"/>
</dbReference>
<dbReference type="SUPFAM" id="SSF50129">
    <property type="entry name" value="GroES-like"/>
    <property type="match status" value="1"/>
</dbReference>
<dbReference type="Pfam" id="PF08240">
    <property type="entry name" value="ADH_N"/>
    <property type="match status" value="1"/>
</dbReference>
<keyword evidence="2" id="KW-0560">Oxidoreductase</keyword>
<evidence type="ECO:0000313" key="5">
    <source>
        <dbReference type="Proteomes" id="UP001267638"/>
    </source>
</evidence>
<dbReference type="InterPro" id="IPR036291">
    <property type="entry name" value="NAD(P)-bd_dom_sf"/>
</dbReference>
<dbReference type="PANTHER" id="PTHR48106">
    <property type="entry name" value="QUINONE OXIDOREDUCTASE PIG3-RELATED"/>
    <property type="match status" value="1"/>
</dbReference>
<dbReference type="RefSeq" id="WP_310227186.1">
    <property type="nucleotide sequence ID" value="NZ_JAVDWV010000019.1"/>
</dbReference>
<evidence type="ECO:0000259" key="3">
    <source>
        <dbReference type="SMART" id="SM00829"/>
    </source>
</evidence>
<name>A0ABU1X550_SPHXE</name>
<dbReference type="SUPFAM" id="SSF51735">
    <property type="entry name" value="NAD(P)-binding Rossmann-fold domains"/>
    <property type="match status" value="1"/>
</dbReference>
<accession>A0ABU1X550</accession>
<keyword evidence="1" id="KW-0521">NADP</keyword>
<dbReference type="Gene3D" id="3.90.180.10">
    <property type="entry name" value="Medium-chain alcohol dehydrogenases, catalytic domain"/>
    <property type="match status" value="1"/>
</dbReference>
<dbReference type="InterPro" id="IPR011032">
    <property type="entry name" value="GroES-like_sf"/>
</dbReference>
<reference evidence="4 5" key="1">
    <citation type="submission" date="2023-07" db="EMBL/GenBank/DDBJ databases">
        <title>Sorghum-associated microbial communities from plants grown in Nebraska, USA.</title>
        <authorList>
            <person name="Schachtman D."/>
        </authorList>
    </citation>
    <scope>NUCLEOTIDE SEQUENCE [LARGE SCALE GENOMIC DNA]</scope>
    <source>
        <strain evidence="4 5">4256</strain>
    </source>
</reference>
<evidence type="ECO:0000313" key="4">
    <source>
        <dbReference type="EMBL" id="MDR7156688.1"/>
    </source>
</evidence>